<dbReference type="AlphaFoldDB" id="A0A2V4L3Q3"/>
<evidence type="ECO:0000256" key="3">
    <source>
        <dbReference type="PROSITE-ProRule" id="PRU00339"/>
    </source>
</evidence>
<sequence length="376" mass="40799">MLSAQAEQLSIDVLSAVVKDQRIADAEVLVQKNGAQTAVGRTDGNGRVNLGTGFADDGASLLIIKKPGYSNLVAKCPCQGMTYAISPVMESLDGLRVVLSWSATPSDLDSHIAYPDNHIYFDAKQGDEAHLDVDDTDSYGPETITLRKKRFGETYVYAVRDFSNNSAPASSALSHSQAKVFVYIGQSLVRTYYVPRDQVGNLWTVFRITGSGEIQDINRLESTVAESGTIGGLLRPLQDDAQSVASLPVVPQAQGDAKALNQQGEAAYHAGQLDQAIDLYRQAIEIDGNYGQAYSNLGLAYQKAGRTAEAIWANRKAIALAHGGSAATVRASSYYNIARIYESARQYDDALRHYQLAREQKANPVYDKAIQRVQAL</sequence>
<evidence type="ECO:0000313" key="5">
    <source>
        <dbReference type="Proteomes" id="UP000248146"/>
    </source>
</evidence>
<gene>
    <name evidence="4" type="ORF">DMO17_04610</name>
</gene>
<dbReference type="SUPFAM" id="SSF48452">
    <property type="entry name" value="TPR-like"/>
    <property type="match status" value="1"/>
</dbReference>
<dbReference type="RefSeq" id="WP_110681378.1">
    <property type="nucleotide sequence ID" value="NZ_QJRX01000002.1"/>
</dbReference>
<keyword evidence="2 3" id="KW-0802">TPR repeat</keyword>
<dbReference type="EMBL" id="QJRX01000002">
    <property type="protein sequence ID" value="PYC28595.1"/>
    <property type="molecule type" value="Genomic_DNA"/>
</dbReference>
<dbReference type="PANTHER" id="PTHR44943:SF8">
    <property type="entry name" value="TPR REPEAT-CONTAINING PROTEIN MJ0263"/>
    <property type="match status" value="1"/>
</dbReference>
<keyword evidence="1" id="KW-0677">Repeat</keyword>
<evidence type="ECO:0000256" key="2">
    <source>
        <dbReference type="ARBA" id="ARBA00022803"/>
    </source>
</evidence>
<evidence type="ECO:0000313" key="4">
    <source>
        <dbReference type="EMBL" id="PYC28595.1"/>
    </source>
</evidence>
<dbReference type="InterPro" id="IPR011990">
    <property type="entry name" value="TPR-like_helical_dom_sf"/>
</dbReference>
<dbReference type="Pfam" id="PF13414">
    <property type="entry name" value="TPR_11"/>
    <property type="match status" value="1"/>
</dbReference>
<evidence type="ECO:0000256" key="1">
    <source>
        <dbReference type="ARBA" id="ARBA00022737"/>
    </source>
</evidence>
<dbReference type="Proteomes" id="UP000248146">
    <property type="component" value="Unassembled WGS sequence"/>
</dbReference>
<dbReference type="PANTHER" id="PTHR44943">
    <property type="entry name" value="CELLULOSE SYNTHASE OPERON PROTEIN C"/>
    <property type="match status" value="1"/>
</dbReference>
<comment type="caution">
    <text evidence="4">The sequence shown here is derived from an EMBL/GenBank/DDBJ whole genome shotgun (WGS) entry which is preliminary data.</text>
</comment>
<dbReference type="PROSITE" id="PS50005">
    <property type="entry name" value="TPR"/>
    <property type="match status" value="2"/>
</dbReference>
<feature type="repeat" description="TPR" evidence="3">
    <location>
        <begin position="257"/>
        <end position="290"/>
    </location>
</feature>
<dbReference type="SMART" id="SM00028">
    <property type="entry name" value="TPR"/>
    <property type="match status" value="3"/>
</dbReference>
<dbReference type="OrthoDB" id="5624957at2"/>
<protein>
    <submittedName>
        <fullName evidence="4">Uncharacterized protein</fullName>
    </submittedName>
</protein>
<dbReference type="Gene3D" id="1.25.40.10">
    <property type="entry name" value="Tetratricopeptide repeat domain"/>
    <property type="match status" value="1"/>
</dbReference>
<accession>A0A2V4L3Q3</accession>
<organism evidence="4 5">
    <name type="scientific">Aquipseudomonas alcaligenes</name>
    <name type="common">Pseudomonas alcaligenes</name>
    <dbReference type="NCBI Taxonomy" id="43263"/>
    <lineage>
        <taxon>Bacteria</taxon>
        <taxon>Pseudomonadati</taxon>
        <taxon>Pseudomonadota</taxon>
        <taxon>Gammaproteobacteria</taxon>
        <taxon>Pseudomonadales</taxon>
        <taxon>Pseudomonadaceae</taxon>
        <taxon>Aquipseudomonas</taxon>
    </lineage>
</organism>
<dbReference type="InterPro" id="IPR051685">
    <property type="entry name" value="Ycf3/AcsC/BcsC/TPR_MFPF"/>
</dbReference>
<dbReference type="Pfam" id="PF13176">
    <property type="entry name" value="TPR_7"/>
    <property type="match status" value="1"/>
</dbReference>
<name>A0A2V4L3Q3_AQUAC</name>
<proteinExistence type="predicted"/>
<dbReference type="InterPro" id="IPR019734">
    <property type="entry name" value="TPR_rpt"/>
</dbReference>
<feature type="repeat" description="TPR" evidence="3">
    <location>
        <begin position="331"/>
        <end position="364"/>
    </location>
</feature>
<reference evidence="4 5" key="1">
    <citation type="submission" date="2018-06" db="EMBL/GenBank/DDBJ databases">
        <title>Pseudomonas diversity within urban Lake Michigan freshwaters.</title>
        <authorList>
            <person name="Batrich M."/>
            <person name="Hatzopoulos T."/>
            <person name="Putonti C."/>
        </authorList>
    </citation>
    <scope>NUCLEOTIDE SEQUENCE [LARGE SCALE GENOMIC DNA]</scope>
    <source>
        <strain evidence="4 5">MB-090714</strain>
    </source>
</reference>